<reference evidence="1 2" key="1">
    <citation type="submission" date="2021-03" db="EMBL/GenBank/DDBJ databases">
        <title>Enterococcal diversity collection.</title>
        <authorList>
            <person name="Gilmore M.S."/>
            <person name="Schwartzman J."/>
            <person name="Van Tyne D."/>
            <person name="Martin M."/>
            <person name="Earl A.M."/>
            <person name="Manson A.L."/>
            <person name="Straub T."/>
            <person name="Salamzade R."/>
            <person name="Saavedra J."/>
            <person name="Lebreton F."/>
            <person name="Prichula J."/>
            <person name="Schaufler K."/>
            <person name="Gaca A."/>
            <person name="Sgardioli B."/>
            <person name="Wagenaar J."/>
            <person name="Strong T."/>
        </authorList>
    </citation>
    <scope>NUCLEOTIDE SEQUENCE [LARGE SCALE GENOMIC DNA]</scope>
    <source>
        <strain evidence="1 2">669A</strain>
    </source>
</reference>
<organism evidence="1 2">
    <name type="scientific">Candidatus Enterococcus moelleringii</name>
    <dbReference type="NCBI Taxonomy" id="2815325"/>
    <lineage>
        <taxon>Bacteria</taxon>
        <taxon>Bacillati</taxon>
        <taxon>Bacillota</taxon>
        <taxon>Bacilli</taxon>
        <taxon>Lactobacillales</taxon>
        <taxon>Enterococcaceae</taxon>
        <taxon>Enterococcus</taxon>
    </lineage>
</organism>
<proteinExistence type="predicted"/>
<dbReference type="InterPro" id="IPR037481">
    <property type="entry name" value="LacX"/>
</dbReference>
<accession>A0ABS3LDJ9</accession>
<dbReference type="EMBL" id="JAFREM010000019">
    <property type="protein sequence ID" value="MBO1307113.1"/>
    <property type="molecule type" value="Genomic_DNA"/>
</dbReference>
<dbReference type="Gene3D" id="2.70.98.10">
    <property type="match status" value="1"/>
</dbReference>
<evidence type="ECO:0000313" key="1">
    <source>
        <dbReference type="EMBL" id="MBO1307113.1"/>
    </source>
</evidence>
<dbReference type="InterPro" id="IPR008183">
    <property type="entry name" value="Aldose_1/G6P_1-epimerase"/>
</dbReference>
<dbReference type="PANTHER" id="PTHR11122:SF13">
    <property type="entry name" value="GLUCOSE-6-PHOSPHATE 1-EPIMERASE"/>
    <property type="match status" value="1"/>
</dbReference>
<gene>
    <name evidence="1" type="ORF">JZO70_13130</name>
</gene>
<dbReference type="PANTHER" id="PTHR11122">
    <property type="entry name" value="APOSPORY-ASSOCIATED PROTEIN C-RELATED"/>
    <property type="match status" value="1"/>
</dbReference>
<keyword evidence="2" id="KW-1185">Reference proteome</keyword>
<dbReference type="InterPro" id="IPR014718">
    <property type="entry name" value="GH-type_carb-bd"/>
</dbReference>
<evidence type="ECO:0000313" key="2">
    <source>
        <dbReference type="Proteomes" id="UP000664601"/>
    </source>
</evidence>
<dbReference type="Proteomes" id="UP000664601">
    <property type="component" value="Unassembled WGS sequence"/>
</dbReference>
<dbReference type="CDD" id="cd09024">
    <property type="entry name" value="Aldose_epim_lacX"/>
    <property type="match status" value="1"/>
</dbReference>
<dbReference type="Pfam" id="PF01263">
    <property type="entry name" value="Aldose_epim"/>
    <property type="match status" value="1"/>
</dbReference>
<comment type="caution">
    <text evidence="1">The sequence shown here is derived from an EMBL/GenBank/DDBJ whole genome shotgun (WGS) entry which is preliminary data.</text>
</comment>
<dbReference type="RefSeq" id="WP_207674042.1">
    <property type="nucleotide sequence ID" value="NZ_JAFREM010000019.1"/>
</dbReference>
<dbReference type="SUPFAM" id="SSF74650">
    <property type="entry name" value="Galactose mutarotase-like"/>
    <property type="match status" value="1"/>
</dbReference>
<name>A0ABS3LDJ9_9ENTE</name>
<protein>
    <submittedName>
        <fullName evidence="1">Aldose 1-epimerase family protein</fullName>
    </submittedName>
</protein>
<dbReference type="InterPro" id="IPR011013">
    <property type="entry name" value="Gal_mutarotase_sf_dom"/>
</dbReference>
<sequence length="289" mass="33603">MTITISNQSITAKISTHGAELISFQSEGIEFIWQADPNHWDWHAPILFPFIGRLKDNQYTYKGKNYSMPKHGFIRDCQFDILAMTNELVILTFSSNEETLKLYPFEFTLNVKYEIWGEGLRVHFNLKNTGPEEMIFALGSHPAFNVPLEDHLTFDDYYFSFLPSKCRTTIPLEEHFVNFDKRTLGQTNTYIRLCHDLFSNSSLIYETKGLNAFMIESEKSIHDITVVYKNFPYVALWSPYPKEADFVCIEPWFGMTDTTNSTGKLEDRLGMNRLASDETFETEYSIIIH</sequence>